<dbReference type="Gene3D" id="1.10.3210.10">
    <property type="entry name" value="Hypothetical protein af1432"/>
    <property type="match status" value="1"/>
</dbReference>
<dbReference type="CDD" id="cd00077">
    <property type="entry name" value="HDc"/>
    <property type="match status" value="1"/>
</dbReference>
<proteinExistence type="predicted"/>
<evidence type="ECO:0000256" key="1">
    <source>
        <dbReference type="SAM" id="MobiDB-lite"/>
    </source>
</evidence>
<protein>
    <recommendedName>
        <fullName evidence="2">HD-GYP domain-containing protein</fullName>
    </recommendedName>
</protein>
<dbReference type="InterPro" id="IPR037522">
    <property type="entry name" value="HD_GYP_dom"/>
</dbReference>
<evidence type="ECO:0000259" key="2">
    <source>
        <dbReference type="PROSITE" id="PS51832"/>
    </source>
</evidence>
<evidence type="ECO:0000313" key="3">
    <source>
        <dbReference type="EMBL" id="OOV86988.1"/>
    </source>
</evidence>
<dbReference type="EMBL" id="MTSD02000003">
    <property type="protein sequence ID" value="OOV86988.1"/>
    <property type="molecule type" value="Genomic_DNA"/>
</dbReference>
<gene>
    <name evidence="3" type="ORF">BTA35_0208180</name>
</gene>
<dbReference type="SUPFAM" id="SSF109604">
    <property type="entry name" value="HD-domain/PDEase-like"/>
    <property type="match status" value="1"/>
</dbReference>
<dbReference type="PANTHER" id="PTHR43155">
    <property type="entry name" value="CYCLIC DI-GMP PHOSPHODIESTERASE PA4108-RELATED"/>
    <property type="match status" value="1"/>
</dbReference>
<dbReference type="AlphaFoldDB" id="A0A1T1HAU3"/>
<feature type="region of interest" description="Disordered" evidence="1">
    <location>
        <begin position="1"/>
        <end position="26"/>
    </location>
</feature>
<evidence type="ECO:0000313" key="4">
    <source>
        <dbReference type="Proteomes" id="UP000190064"/>
    </source>
</evidence>
<name>A0A1T1HAU3_OCELI</name>
<accession>A0A1T1HAU3</accession>
<organism evidence="3 4">
    <name type="scientific">Oceanospirillum linum</name>
    <dbReference type="NCBI Taxonomy" id="966"/>
    <lineage>
        <taxon>Bacteria</taxon>
        <taxon>Pseudomonadati</taxon>
        <taxon>Pseudomonadota</taxon>
        <taxon>Gammaproteobacteria</taxon>
        <taxon>Oceanospirillales</taxon>
        <taxon>Oceanospirillaceae</taxon>
        <taxon>Oceanospirillum</taxon>
    </lineage>
</organism>
<dbReference type="PANTHER" id="PTHR43155:SF2">
    <property type="entry name" value="CYCLIC DI-GMP PHOSPHODIESTERASE PA4108"/>
    <property type="match status" value="1"/>
</dbReference>
<dbReference type="Pfam" id="PF13487">
    <property type="entry name" value="HD_5"/>
    <property type="match status" value="1"/>
</dbReference>
<sequence>MTAEPLVKLPENHPTADPSEWGKKNRPSEELSLVLNASIPPKEKASAVFEHCSGLMHNLMNEPVTEQLIEETSQPIIALAECVIADEDVSGSLLRITSHDYYTYTHCVNVGVKSLLIAKHMLKTADDNLMKELGVGFFLHDIGKSQVDPGILNKPGKLTEEEFGIMRNHPERGAELLKQANSLDEIRKITVLQHHEKIDGTGYPYGLKGDEFHQFGQICALADIYDALTAERSYKKGMTVFAALKLMKDKMSHHFDEKLFNSFIQLFIKEST</sequence>
<dbReference type="Proteomes" id="UP000190064">
    <property type="component" value="Unassembled WGS sequence"/>
</dbReference>
<dbReference type="PROSITE" id="PS51832">
    <property type="entry name" value="HD_GYP"/>
    <property type="match status" value="1"/>
</dbReference>
<dbReference type="STRING" id="966.BTA35_0208180"/>
<comment type="caution">
    <text evidence="3">The sequence shown here is derived from an EMBL/GenBank/DDBJ whole genome shotgun (WGS) entry which is preliminary data.</text>
</comment>
<keyword evidence="4" id="KW-1185">Reference proteome</keyword>
<dbReference type="SMART" id="SM00471">
    <property type="entry name" value="HDc"/>
    <property type="match status" value="1"/>
</dbReference>
<feature type="domain" description="HD-GYP" evidence="2">
    <location>
        <begin position="81"/>
        <end position="272"/>
    </location>
</feature>
<reference evidence="3" key="1">
    <citation type="submission" date="2017-02" db="EMBL/GenBank/DDBJ databases">
        <title>Draft Genome Sequence of the Salt Water Bacterium Oceanospirillum linum ATCC 11336.</title>
        <authorList>
            <person name="Trachtenberg A.M."/>
            <person name="Carney J.G."/>
            <person name="Linnane J.D."/>
            <person name="Rheaume B.A."/>
            <person name="Pitts N.L."/>
            <person name="Mykles D.L."/>
            <person name="Maclea K.S."/>
        </authorList>
    </citation>
    <scope>NUCLEOTIDE SEQUENCE [LARGE SCALE GENOMIC DNA]</scope>
    <source>
        <strain evidence="3">ATCC 11336</strain>
    </source>
</reference>
<dbReference type="InterPro" id="IPR003607">
    <property type="entry name" value="HD/PDEase_dom"/>
</dbReference>
<dbReference type="GO" id="GO:0008081">
    <property type="term" value="F:phosphoric diester hydrolase activity"/>
    <property type="evidence" value="ECO:0007669"/>
    <property type="project" value="UniProtKB-ARBA"/>
</dbReference>